<protein>
    <recommendedName>
        <fullName evidence="2">UspA domain-containing protein</fullName>
    </recommendedName>
</protein>
<evidence type="ECO:0000259" key="2">
    <source>
        <dbReference type="Pfam" id="PF00582"/>
    </source>
</evidence>
<reference evidence="3 4" key="1">
    <citation type="submission" date="2009-11" db="EMBL/GenBank/DDBJ databases">
        <title>Annotation of Allomyces macrogynus ATCC 38327.</title>
        <authorList>
            <consortium name="The Broad Institute Genome Sequencing Platform"/>
            <person name="Russ C."/>
            <person name="Cuomo C."/>
            <person name="Burger G."/>
            <person name="Gray M.W."/>
            <person name="Holland P.W.H."/>
            <person name="King N."/>
            <person name="Lang F.B.F."/>
            <person name="Roger A.J."/>
            <person name="Ruiz-Trillo I."/>
            <person name="Young S.K."/>
            <person name="Zeng Q."/>
            <person name="Gargeya S."/>
            <person name="Fitzgerald M."/>
            <person name="Haas B."/>
            <person name="Abouelleil A."/>
            <person name="Alvarado L."/>
            <person name="Arachchi H.M."/>
            <person name="Berlin A."/>
            <person name="Chapman S.B."/>
            <person name="Gearin G."/>
            <person name="Goldberg J."/>
            <person name="Griggs A."/>
            <person name="Gujja S."/>
            <person name="Hansen M."/>
            <person name="Heiman D."/>
            <person name="Howarth C."/>
            <person name="Larimer J."/>
            <person name="Lui A."/>
            <person name="MacDonald P.J.P."/>
            <person name="McCowen C."/>
            <person name="Montmayeur A."/>
            <person name="Murphy C."/>
            <person name="Neiman D."/>
            <person name="Pearson M."/>
            <person name="Priest M."/>
            <person name="Roberts A."/>
            <person name="Saif S."/>
            <person name="Shea T."/>
            <person name="Sisk P."/>
            <person name="Stolte C."/>
            <person name="Sykes S."/>
            <person name="Wortman J."/>
            <person name="Nusbaum C."/>
            <person name="Birren B."/>
        </authorList>
    </citation>
    <scope>NUCLEOTIDE SEQUENCE [LARGE SCALE GENOMIC DNA]</scope>
    <source>
        <strain evidence="3 4">ATCC 38327</strain>
    </source>
</reference>
<dbReference type="InterPro" id="IPR014729">
    <property type="entry name" value="Rossmann-like_a/b/a_fold"/>
</dbReference>
<dbReference type="Proteomes" id="UP000054350">
    <property type="component" value="Unassembled WGS sequence"/>
</dbReference>
<dbReference type="PANTHER" id="PTHR31964">
    <property type="entry name" value="ADENINE NUCLEOTIDE ALPHA HYDROLASES-LIKE SUPERFAMILY PROTEIN"/>
    <property type="match status" value="1"/>
</dbReference>
<feature type="compositionally biased region" description="Low complexity" evidence="1">
    <location>
        <begin position="1"/>
        <end position="15"/>
    </location>
</feature>
<feature type="compositionally biased region" description="Low complexity" evidence="1">
    <location>
        <begin position="41"/>
        <end position="53"/>
    </location>
</feature>
<evidence type="ECO:0000313" key="3">
    <source>
        <dbReference type="EMBL" id="KNE54429.1"/>
    </source>
</evidence>
<organism evidence="3 4">
    <name type="scientific">Allomyces macrogynus (strain ATCC 38327)</name>
    <name type="common">Allomyces javanicus var. macrogynus</name>
    <dbReference type="NCBI Taxonomy" id="578462"/>
    <lineage>
        <taxon>Eukaryota</taxon>
        <taxon>Fungi</taxon>
        <taxon>Fungi incertae sedis</taxon>
        <taxon>Blastocladiomycota</taxon>
        <taxon>Blastocladiomycetes</taxon>
        <taxon>Blastocladiales</taxon>
        <taxon>Blastocladiaceae</taxon>
        <taxon>Allomyces</taxon>
    </lineage>
</organism>
<dbReference type="CDD" id="cd23659">
    <property type="entry name" value="USP_At3g01520-like"/>
    <property type="match status" value="1"/>
</dbReference>
<dbReference type="VEuPathDB" id="FungiDB:AMAG_00404"/>
<keyword evidence="4" id="KW-1185">Reference proteome</keyword>
<dbReference type="Gene3D" id="3.40.50.620">
    <property type="entry name" value="HUPs"/>
    <property type="match status" value="1"/>
</dbReference>
<dbReference type="AlphaFoldDB" id="A0A0L0RWB9"/>
<dbReference type="OrthoDB" id="843225at2759"/>
<proteinExistence type="predicted"/>
<evidence type="ECO:0000313" key="4">
    <source>
        <dbReference type="Proteomes" id="UP000054350"/>
    </source>
</evidence>
<dbReference type="Pfam" id="PF00582">
    <property type="entry name" value="Usp"/>
    <property type="match status" value="1"/>
</dbReference>
<dbReference type="InterPro" id="IPR006015">
    <property type="entry name" value="Universal_stress_UspA"/>
</dbReference>
<accession>A0A0L0RWB9</accession>
<feature type="domain" description="UspA" evidence="2">
    <location>
        <begin position="60"/>
        <end position="204"/>
    </location>
</feature>
<dbReference type="eggNOG" id="ENOG502QQ9X">
    <property type="taxonomic scope" value="Eukaryota"/>
</dbReference>
<gene>
    <name evidence="3" type="ORF">AMAG_00404</name>
</gene>
<reference evidence="4" key="2">
    <citation type="submission" date="2009-11" db="EMBL/GenBank/DDBJ databases">
        <title>The Genome Sequence of Allomyces macrogynus strain ATCC 38327.</title>
        <authorList>
            <consortium name="The Broad Institute Genome Sequencing Platform"/>
            <person name="Russ C."/>
            <person name="Cuomo C."/>
            <person name="Shea T."/>
            <person name="Young S.K."/>
            <person name="Zeng Q."/>
            <person name="Koehrsen M."/>
            <person name="Haas B."/>
            <person name="Borodovsky M."/>
            <person name="Guigo R."/>
            <person name="Alvarado L."/>
            <person name="Berlin A."/>
            <person name="Borenstein D."/>
            <person name="Chen Z."/>
            <person name="Engels R."/>
            <person name="Freedman E."/>
            <person name="Gellesch M."/>
            <person name="Goldberg J."/>
            <person name="Griggs A."/>
            <person name="Gujja S."/>
            <person name="Heiman D."/>
            <person name="Hepburn T."/>
            <person name="Howarth C."/>
            <person name="Jen D."/>
            <person name="Larson L."/>
            <person name="Lewis B."/>
            <person name="Mehta T."/>
            <person name="Park D."/>
            <person name="Pearson M."/>
            <person name="Roberts A."/>
            <person name="Saif S."/>
            <person name="Shenoy N."/>
            <person name="Sisk P."/>
            <person name="Stolte C."/>
            <person name="Sykes S."/>
            <person name="Walk T."/>
            <person name="White J."/>
            <person name="Yandava C."/>
            <person name="Burger G."/>
            <person name="Gray M.W."/>
            <person name="Holland P.W.H."/>
            <person name="King N."/>
            <person name="Lang F.B.F."/>
            <person name="Roger A.J."/>
            <person name="Ruiz-Trillo I."/>
            <person name="Lander E."/>
            <person name="Nusbaum C."/>
        </authorList>
    </citation>
    <scope>NUCLEOTIDE SEQUENCE [LARGE SCALE GENOMIC DNA]</scope>
    <source>
        <strain evidence="4">ATCC 38327</strain>
    </source>
</reference>
<dbReference type="PRINTS" id="PR01438">
    <property type="entry name" value="UNVRSLSTRESS"/>
</dbReference>
<name>A0A0L0RWB9_ALLM3</name>
<dbReference type="InterPro" id="IPR006016">
    <property type="entry name" value="UspA"/>
</dbReference>
<evidence type="ECO:0000256" key="1">
    <source>
        <dbReference type="SAM" id="MobiDB-lite"/>
    </source>
</evidence>
<dbReference type="EMBL" id="GG745328">
    <property type="protein sequence ID" value="KNE54429.1"/>
    <property type="molecule type" value="Genomic_DNA"/>
</dbReference>
<sequence length="289" mass="30284">MLSSPSTKSTSSSRSTPPPAPRRVPANGTTSPVPVPDTVIPRNSTSTPTPTPVAAPLAPRTVLISLDASPHSAYAFAWAVDHLLLPRDHIVLVNVRALAASHAALYHDETGAQYVRDLDDEHRSASHALLQHYGATLRHAGFTSVRAISIRGDARADVVRKAHDIDATVVVCGSRGLGSIKRAFLGSVSTYLAHHCACPVLVIRPPVEGDAPPETVRVNSNTSSVVALDQNEAVAPPLIKRRPTAGSVGSAALRRASAAAGLAARVHAKPVAPKATRLPSAERMHALEV</sequence>
<dbReference type="PANTHER" id="PTHR31964:SF113">
    <property type="entry name" value="USPA DOMAIN-CONTAINING PROTEIN"/>
    <property type="match status" value="1"/>
</dbReference>
<dbReference type="STRING" id="578462.A0A0L0RWB9"/>
<feature type="region of interest" description="Disordered" evidence="1">
    <location>
        <begin position="1"/>
        <end position="53"/>
    </location>
</feature>
<dbReference type="SUPFAM" id="SSF52402">
    <property type="entry name" value="Adenine nucleotide alpha hydrolases-like"/>
    <property type="match status" value="1"/>
</dbReference>